<keyword evidence="11" id="KW-0458">Lysosome</keyword>
<keyword evidence="5 18" id="KW-1133">Transmembrane helix</keyword>
<evidence type="ECO:0000256" key="14">
    <source>
        <dbReference type="ARBA" id="ARBA00061093"/>
    </source>
</evidence>
<evidence type="ECO:0000256" key="2">
    <source>
        <dbReference type="ARBA" id="ARBA00004424"/>
    </source>
</evidence>
<reference evidence="22 23" key="1">
    <citation type="submission" date="2021-06" db="EMBL/GenBank/DDBJ databases">
        <title>Chromosome-level genome assembly of the red-tail catfish (Hemibagrus wyckioides).</title>
        <authorList>
            <person name="Shao F."/>
        </authorList>
    </citation>
    <scope>NUCLEOTIDE SEQUENCE [LARGE SCALE GENOMIC DNA]</scope>
    <source>
        <strain evidence="22">EC202008001</strain>
        <tissue evidence="22">Blood</tissue>
    </source>
</reference>
<dbReference type="PROSITE" id="PS50202">
    <property type="entry name" value="MSP"/>
    <property type="match status" value="1"/>
</dbReference>
<comment type="subcellular location">
    <subcellularLocation>
        <location evidence="2">Apical cell membrane</location>
        <topology evidence="2">Multi-pass membrane protein</topology>
    </subcellularLocation>
    <subcellularLocation>
        <location evidence="1">Lysosome membrane</location>
        <topology evidence="1">Multi-pass membrane protein</topology>
    </subcellularLocation>
    <subcellularLocation>
        <location evidence="13">Melanosome membrane</location>
        <topology evidence="13">Multi-pass membrane protein</topology>
    </subcellularLocation>
</comment>
<accession>A0A9D3P1W0</accession>
<keyword evidence="7 18" id="KW-0472">Membrane</keyword>
<dbReference type="GO" id="GO:0140284">
    <property type="term" value="C:endoplasmic reticulum-endosome membrane contact site"/>
    <property type="evidence" value="ECO:0007669"/>
    <property type="project" value="TreeGrafter"/>
</dbReference>
<feature type="domain" description="CRAL-TRIO" evidence="19">
    <location>
        <begin position="101"/>
        <end position="243"/>
    </location>
</feature>
<dbReference type="Pfam" id="PF00635">
    <property type="entry name" value="Motile_Sperm"/>
    <property type="match status" value="1"/>
</dbReference>
<evidence type="ECO:0000259" key="20">
    <source>
        <dbReference type="PROSITE" id="PS50202"/>
    </source>
</evidence>
<feature type="transmembrane region" description="Helical" evidence="18">
    <location>
        <begin position="597"/>
        <end position="620"/>
    </location>
</feature>
<dbReference type="InterPro" id="IPR053012">
    <property type="entry name" value="ER-organelle_contact"/>
</dbReference>
<dbReference type="Pfam" id="PF00650">
    <property type="entry name" value="CRAL_TRIO"/>
    <property type="match status" value="1"/>
</dbReference>
<dbReference type="PRINTS" id="PR00965">
    <property type="entry name" value="OCULARALBNSM"/>
</dbReference>
<evidence type="ECO:0000256" key="12">
    <source>
        <dbReference type="ARBA" id="ARBA00054755"/>
    </source>
</evidence>
<dbReference type="Gene3D" id="3.40.525.10">
    <property type="entry name" value="CRAL-TRIO lipid binding domain"/>
    <property type="match status" value="1"/>
</dbReference>
<organism evidence="22 23">
    <name type="scientific">Hemibagrus wyckioides</name>
    <dbReference type="NCBI Taxonomy" id="337641"/>
    <lineage>
        <taxon>Eukaryota</taxon>
        <taxon>Metazoa</taxon>
        <taxon>Chordata</taxon>
        <taxon>Craniata</taxon>
        <taxon>Vertebrata</taxon>
        <taxon>Euteleostomi</taxon>
        <taxon>Actinopterygii</taxon>
        <taxon>Neopterygii</taxon>
        <taxon>Teleostei</taxon>
        <taxon>Ostariophysi</taxon>
        <taxon>Siluriformes</taxon>
        <taxon>Bagridae</taxon>
        <taxon>Hemibagrus</taxon>
    </lineage>
</organism>
<dbReference type="AlphaFoldDB" id="A0A9D3P1W0"/>
<dbReference type="Gene3D" id="1.20.1070.10">
    <property type="entry name" value="Rhodopsin 7-helix transmembrane proteins"/>
    <property type="match status" value="1"/>
</dbReference>
<keyword evidence="23" id="KW-1185">Reference proteome</keyword>
<dbReference type="InterPro" id="IPR013783">
    <property type="entry name" value="Ig-like_fold"/>
</dbReference>
<evidence type="ECO:0000256" key="10">
    <source>
        <dbReference type="ARBA" id="ARBA00023224"/>
    </source>
</evidence>
<evidence type="ECO:0000256" key="11">
    <source>
        <dbReference type="ARBA" id="ARBA00023228"/>
    </source>
</evidence>
<feature type="transmembrane region" description="Helical" evidence="18">
    <location>
        <begin position="640"/>
        <end position="666"/>
    </location>
</feature>
<dbReference type="FunFam" id="1.20.1070.10:FF:000144">
    <property type="entry name" value="G protein-coupled receptor 143"/>
    <property type="match status" value="1"/>
</dbReference>
<comment type="function">
    <text evidence="12">Receptor for tyrosine, L-DOPA and dopamine. After binding to L-DOPA, stimulates Ca(2+) influx into the cytoplasm, increases secretion of the neurotrophic factor SERPINF1 and relocalizes beta arrestin at the plasma membrane; this ligand-dependent signaling occurs through a G(q)-mediated pathway in melanocytic cells. Its activity is mediated by G proteins which activate the phosphoinositide signaling pathway. Also plays a role as an intracellular G protein-coupled receptor involved in melanosome biogenesis, organization and transport.</text>
</comment>
<name>A0A9D3P1W0_9TELE</name>
<keyword evidence="4 18" id="KW-0812">Transmembrane</keyword>
<evidence type="ECO:0000256" key="7">
    <source>
        <dbReference type="ARBA" id="ARBA00023136"/>
    </source>
</evidence>
<keyword evidence="9" id="KW-0325">Glycoprotein</keyword>
<evidence type="ECO:0000256" key="15">
    <source>
        <dbReference type="ARBA" id="ARBA00063198"/>
    </source>
</evidence>
<dbReference type="EMBL" id="JAHKSW010000006">
    <property type="protein sequence ID" value="KAG7331410.1"/>
    <property type="molecule type" value="Genomic_DNA"/>
</dbReference>
<dbReference type="GO" id="GO:0072544">
    <property type="term" value="F:L-DOPA binding"/>
    <property type="evidence" value="ECO:0007669"/>
    <property type="project" value="InterPro"/>
</dbReference>
<dbReference type="PROSITE" id="PS50191">
    <property type="entry name" value="CRAL_TRIO"/>
    <property type="match status" value="1"/>
</dbReference>
<dbReference type="InterPro" id="IPR000535">
    <property type="entry name" value="MSP_dom"/>
</dbReference>
<sequence length="855" mass="96975">MADAAQPEPEQELEIKIQETRQRFKNEFVQDCMQKYDSRDVERLLKDDALVESYLTWRHFVVDDTLKMIDESFQWRKEFQLNDLTESSIPSWMFQTGAVYLHGYDKEGNKLFWFRVKLHVKDTKTIQDKKKYVAFWLERYVKREPGMPLTVVFDMSESGISNIDMDFVKYVINCFKVYYPKSLSKMILYEMPWIMNAAWKIVKTWLGSEAISKLKFVSKGEVQTYIDAEHLPPHMGGTDQFKYSYPPLPDDDFQSPMCENGPIVSEDESETKDTESECKESLDSSFNMEQAVKIRKVNFAEESDKTESKLRGARKPLTTFQGTLLHVSPAEELSFGFRETEKKCLIILNNITKNQVAFKVRTTAPEKYRVKPSSSICEPGANVDILVSLHGGFQASPQDRFLIMAAEMEPNSGTSDLSQFWKEVSKSKIMEHRLRCHVLEPPKSILSNSNDSISVTSANSTHDVHTALSRIMATNSRLEQQLETCLWILPKRRGYRRVGTYPLPKPASSSRILFIISVCDILGCVGIIVRSSVWLGAPSVIQEISVTNSSNVWPEVFCVGSAIWIQLFFSASFWWMFCYAVDAFLVVRRSAGISTIVLYHMITWGLAVLLCVEGVAMLYYPSLSNCENGLQHAIPHYITTYAPMLLVLLVNPILFTRTVAAVTSLLKGRQGIYTENERRLGSEIKIRFFKILLVFVICWMPNLINESLLFYLEMQPDIQNAELKNARNASLITWFIMGILNPMQAFLNTLAFHGWTGLDLDLSLQRRRQLTWDSASTSIVTTGGYNPVMPSTLLYQGHVQDGKKLTGNGHHLPSDAVSILSESSGSSTLEIQTVSELGGGGGEAEVGAMEEATRR</sequence>
<dbReference type="GO" id="GO:0033162">
    <property type="term" value="C:melanosome membrane"/>
    <property type="evidence" value="ECO:0007669"/>
    <property type="project" value="UniProtKB-SubCell"/>
</dbReference>
<dbReference type="GO" id="GO:0035240">
    <property type="term" value="F:dopamine binding"/>
    <property type="evidence" value="ECO:0007669"/>
    <property type="project" value="InterPro"/>
</dbReference>
<dbReference type="Proteomes" id="UP000824219">
    <property type="component" value="Linkage Group LG06"/>
</dbReference>
<dbReference type="PANTHER" id="PTHR46384:SF1">
    <property type="entry name" value="MOTILE SPERM DOMAIN-CONTAINING PROTEIN 2"/>
    <property type="match status" value="1"/>
</dbReference>
<proteinExistence type="inferred from homology"/>
<evidence type="ECO:0000256" key="1">
    <source>
        <dbReference type="ARBA" id="ARBA00004155"/>
    </source>
</evidence>
<evidence type="ECO:0000313" key="23">
    <source>
        <dbReference type="Proteomes" id="UP000824219"/>
    </source>
</evidence>
<dbReference type="PANTHER" id="PTHR46384">
    <property type="entry name" value="MOTILE SPERM DOMAIN-CONTAINING PROTEIN 2"/>
    <property type="match status" value="1"/>
</dbReference>
<evidence type="ECO:0000256" key="18">
    <source>
        <dbReference type="SAM" id="Phobius"/>
    </source>
</evidence>
<evidence type="ECO:0000259" key="19">
    <source>
        <dbReference type="PROSITE" id="PS50191"/>
    </source>
</evidence>
<feature type="transmembrane region" description="Helical" evidence="18">
    <location>
        <begin position="687"/>
        <end position="712"/>
    </location>
</feature>
<dbReference type="GO" id="GO:0012505">
    <property type="term" value="C:endomembrane system"/>
    <property type="evidence" value="ECO:0007669"/>
    <property type="project" value="TreeGrafter"/>
</dbReference>
<evidence type="ECO:0000256" key="5">
    <source>
        <dbReference type="ARBA" id="ARBA00022989"/>
    </source>
</evidence>
<dbReference type="GO" id="GO:0004930">
    <property type="term" value="F:G protein-coupled receptor activity"/>
    <property type="evidence" value="ECO:0007669"/>
    <property type="project" value="UniProtKB-KW"/>
</dbReference>
<evidence type="ECO:0000256" key="13">
    <source>
        <dbReference type="ARBA" id="ARBA00060435"/>
    </source>
</evidence>
<dbReference type="InterPro" id="IPR008962">
    <property type="entry name" value="PapD-like_sf"/>
</dbReference>
<evidence type="ECO:0000313" key="22">
    <source>
        <dbReference type="EMBL" id="KAG7331410.1"/>
    </source>
</evidence>
<evidence type="ECO:0000256" key="6">
    <source>
        <dbReference type="ARBA" id="ARBA00023040"/>
    </source>
</evidence>
<dbReference type="PROSITE" id="PS50261">
    <property type="entry name" value="G_PROTEIN_RECEP_F2_4"/>
    <property type="match status" value="1"/>
</dbReference>
<dbReference type="OrthoDB" id="75724at2759"/>
<keyword evidence="10" id="KW-0807">Transducer</keyword>
<dbReference type="GO" id="GO:0007166">
    <property type="term" value="P:cell surface receptor signaling pathway"/>
    <property type="evidence" value="ECO:0007669"/>
    <property type="project" value="InterPro"/>
</dbReference>
<comment type="caution">
    <text evidence="22">The sequence shown here is derived from an EMBL/GenBank/DDBJ whole genome shotgun (WGS) entry which is preliminary data.</text>
</comment>
<dbReference type="SUPFAM" id="SSF81321">
    <property type="entry name" value="Family A G protein-coupled receptor-like"/>
    <property type="match status" value="1"/>
</dbReference>
<feature type="transmembrane region" description="Helical" evidence="18">
    <location>
        <begin position="732"/>
        <end position="758"/>
    </location>
</feature>
<evidence type="ECO:0000256" key="3">
    <source>
        <dbReference type="ARBA" id="ARBA00022475"/>
    </source>
</evidence>
<comment type="similarity">
    <text evidence="14">Belongs to the G-protein coupled receptor OA family.</text>
</comment>
<keyword evidence="6" id="KW-0297">G-protein coupled receptor</keyword>
<dbReference type="InterPro" id="IPR036865">
    <property type="entry name" value="CRAL-TRIO_dom_sf"/>
</dbReference>
<gene>
    <name evidence="22" type="ORF">KOW79_005379</name>
</gene>
<dbReference type="SUPFAM" id="SSF46938">
    <property type="entry name" value="CRAL/TRIO N-terminal domain"/>
    <property type="match status" value="1"/>
</dbReference>
<dbReference type="InterPro" id="IPR017981">
    <property type="entry name" value="GPCR_2-like_7TM"/>
</dbReference>
<dbReference type="SMART" id="SM00516">
    <property type="entry name" value="SEC14"/>
    <property type="match status" value="1"/>
</dbReference>
<dbReference type="GO" id="GO:0005765">
    <property type="term" value="C:lysosomal membrane"/>
    <property type="evidence" value="ECO:0007669"/>
    <property type="project" value="UniProtKB-SubCell"/>
</dbReference>
<dbReference type="SUPFAM" id="SSF52087">
    <property type="entry name" value="CRAL/TRIO domain"/>
    <property type="match status" value="1"/>
</dbReference>
<dbReference type="Pfam" id="PF02101">
    <property type="entry name" value="Ocular_alb"/>
    <property type="match status" value="1"/>
</dbReference>
<evidence type="ECO:0000259" key="21">
    <source>
        <dbReference type="PROSITE" id="PS50261"/>
    </source>
</evidence>
<comment type="subunit">
    <text evidence="15">Interacts with heterotrimeric G(i) proteins. Interacts with ARRB1 and ARRB2. Interacts with MLANA.</text>
</comment>
<dbReference type="Gene3D" id="2.60.40.10">
    <property type="entry name" value="Immunoglobulins"/>
    <property type="match status" value="1"/>
</dbReference>
<evidence type="ECO:0000256" key="16">
    <source>
        <dbReference type="ARBA" id="ARBA00070822"/>
    </source>
</evidence>
<feature type="domain" description="MSP" evidence="20">
    <location>
        <begin position="324"/>
        <end position="439"/>
    </location>
</feature>
<dbReference type="GO" id="GO:0016324">
    <property type="term" value="C:apical plasma membrane"/>
    <property type="evidence" value="ECO:0007669"/>
    <property type="project" value="UniProtKB-SubCell"/>
</dbReference>
<feature type="domain" description="G-protein coupled receptors family 2 profile 2" evidence="21">
    <location>
        <begin position="495"/>
        <end position="756"/>
    </location>
</feature>
<dbReference type="InterPro" id="IPR001251">
    <property type="entry name" value="CRAL-TRIO_dom"/>
</dbReference>
<evidence type="ECO:0000256" key="4">
    <source>
        <dbReference type="ARBA" id="ARBA00022692"/>
    </source>
</evidence>
<protein>
    <recommendedName>
        <fullName evidence="16">G-protein coupled receptor 143</fullName>
    </recommendedName>
</protein>
<dbReference type="InterPro" id="IPR001414">
    <property type="entry name" value="GPR143"/>
</dbReference>
<feature type="transmembrane region" description="Helical" evidence="18">
    <location>
        <begin position="563"/>
        <end position="585"/>
    </location>
</feature>
<feature type="region of interest" description="Disordered" evidence="17">
    <location>
        <begin position="836"/>
        <end position="855"/>
    </location>
</feature>
<dbReference type="InterPro" id="IPR036273">
    <property type="entry name" value="CRAL/TRIO_N_dom_sf"/>
</dbReference>
<evidence type="ECO:0000256" key="8">
    <source>
        <dbReference type="ARBA" id="ARBA00023170"/>
    </source>
</evidence>
<dbReference type="CDD" id="cd00170">
    <property type="entry name" value="SEC14"/>
    <property type="match status" value="1"/>
</dbReference>
<keyword evidence="8" id="KW-0675">Receptor</keyword>
<keyword evidence="3" id="KW-1003">Cell membrane</keyword>
<feature type="compositionally biased region" description="Low complexity" evidence="17">
    <location>
        <begin position="845"/>
        <end position="855"/>
    </location>
</feature>
<evidence type="ECO:0000256" key="9">
    <source>
        <dbReference type="ARBA" id="ARBA00023180"/>
    </source>
</evidence>
<evidence type="ECO:0000256" key="17">
    <source>
        <dbReference type="SAM" id="MobiDB-lite"/>
    </source>
</evidence>
<dbReference type="GO" id="GO:0072545">
    <property type="term" value="F:L-tyrosine binding"/>
    <property type="evidence" value="ECO:0007669"/>
    <property type="project" value="InterPro"/>
</dbReference>
<dbReference type="SUPFAM" id="SSF49354">
    <property type="entry name" value="PapD-like"/>
    <property type="match status" value="1"/>
</dbReference>